<dbReference type="PATRIC" id="fig|84292.3.peg.2240"/>
<evidence type="ECO:0000313" key="4">
    <source>
        <dbReference type="EMBL" id="KOS10355.1"/>
    </source>
</evidence>
<dbReference type="KEGG" id="mcw:A8L33_11535"/>
<proteinExistence type="predicted"/>
<dbReference type="Proteomes" id="UP000037737">
    <property type="component" value="Unassembled WGS sequence"/>
</dbReference>
<dbReference type="InterPro" id="IPR025645">
    <property type="entry name" value="DUF4349"/>
</dbReference>
<sequence length="365" mass="37802">MNSSETDDTVVLAPIDDERLARIEDGVFARIGEDRRREERRRARRGRMWMAGGAAAAVIAVAAVIAPSVGDVVSGGDDAAVDPTSAEVSDSGAVAFDASPEMSAEADLRGGAMMADGAQVISSASATLRVSDPTAALDAIGSAAITRGGYVESSRIGAWEPVQPIDVMPGAPGPAVSPDTSGGWMSVRVPADELPALVEDLAGIGEVVAASIDRTDVTAQVVDLEARVDAAEVSVERLTQLLAQAADVTDLIAAESALAERQATLESYQQQLEMLDDQIAMASLWVTVEPRTSPVAADPAGFTDGVAAGWNGLVATLNAIVIALGFLVPWILVIGVAGAVIWLAVRVIRRRRAKRAAAPSESKTE</sequence>
<reference evidence="4" key="1">
    <citation type="submission" date="2015-04" db="EMBL/GenBank/DDBJ databases">
        <title>Complete genome sequence of Microbacterium chocolatum SIT 101, a bacterium enantioselectively hydrolyzing mesomeric diesters.</title>
        <authorList>
            <person name="Li X."/>
            <person name="Xu Y."/>
        </authorList>
    </citation>
    <scope>NUCLEOTIDE SEQUENCE [LARGE SCALE GENOMIC DNA]</scope>
    <source>
        <strain evidence="4">SIT 101</strain>
    </source>
</reference>
<keyword evidence="5" id="KW-1185">Reference proteome</keyword>
<protein>
    <recommendedName>
        <fullName evidence="3">DUF4349 domain-containing protein</fullName>
    </recommendedName>
</protein>
<gene>
    <name evidence="4" type="ORF">XI38_10985</name>
</gene>
<name>A0A0M9VL15_9MICO</name>
<dbReference type="EMBL" id="LAVO01000011">
    <property type="protein sequence ID" value="KOS10355.1"/>
    <property type="molecule type" value="Genomic_DNA"/>
</dbReference>
<keyword evidence="2" id="KW-0472">Membrane</keyword>
<comment type="caution">
    <text evidence="4">The sequence shown here is derived from an EMBL/GenBank/DDBJ whole genome shotgun (WGS) entry which is preliminary data.</text>
</comment>
<evidence type="ECO:0000256" key="2">
    <source>
        <dbReference type="SAM" id="Phobius"/>
    </source>
</evidence>
<dbReference type="AlphaFoldDB" id="A0A0M9VL15"/>
<keyword evidence="2" id="KW-0812">Transmembrane</keyword>
<feature type="coiled-coil region" evidence="1">
    <location>
        <begin position="221"/>
        <end position="278"/>
    </location>
</feature>
<organism evidence="4 5">
    <name type="scientific">Microbacterium aurantiacum</name>
    <dbReference type="NCBI Taxonomy" id="162393"/>
    <lineage>
        <taxon>Bacteria</taxon>
        <taxon>Bacillati</taxon>
        <taxon>Actinomycetota</taxon>
        <taxon>Actinomycetes</taxon>
        <taxon>Micrococcales</taxon>
        <taxon>Microbacteriaceae</taxon>
        <taxon>Microbacterium</taxon>
    </lineage>
</organism>
<feature type="domain" description="DUF4349" evidence="3">
    <location>
        <begin position="119"/>
        <end position="342"/>
    </location>
</feature>
<accession>A0A0M9VL15</accession>
<evidence type="ECO:0000259" key="3">
    <source>
        <dbReference type="Pfam" id="PF14257"/>
    </source>
</evidence>
<evidence type="ECO:0000256" key="1">
    <source>
        <dbReference type="SAM" id="Coils"/>
    </source>
</evidence>
<dbReference type="Pfam" id="PF14257">
    <property type="entry name" value="DUF4349"/>
    <property type="match status" value="1"/>
</dbReference>
<feature type="transmembrane region" description="Helical" evidence="2">
    <location>
        <begin position="46"/>
        <end position="66"/>
    </location>
</feature>
<keyword evidence="1" id="KW-0175">Coiled coil</keyword>
<evidence type="ECO:0000313" key="5">
    <source>
        <dbReference type="Proteomes" id="UP000037737"/>
    </source>
</evidence>
<keyword evidence="2" id="KW-1133">Transmembrane helix</keyword>
<feature type="transmembrane region" description="Helical" evidence="2">
    <location>
        <begin position="320"/>
        <end position="345"/>
    </location>
</feature>